<keyword evidence="2" id="KW-0812">Transmembrane</keyword>
<evidence type="ECO:0000313" key="4">
    <source>
        <dbReference type="Proteomes" id="UP000823982"/>
    </source>
</evidence>
<reference evidence="3" key="2">
    <citation type="journal article" date="2021" name="PeerJ">
        <title>Extensive microbial diversity within the chicken gut microbiome revealed by metagenomics and culture.</title>
        <authorList>
            <person name="Gilroy R."/>
            <person name="Ravi A."/>
            <person name="Getino M."/>
            <person name="Pursley I."/>
            <person name="Horton D.L."/>
            <person name="Alikhan N.F."/>
            <person name="Baker D."/>
            <person name="Gharbi K."/>
            <person name="Hall N."/>
            <person name="Watson M."/>
            <person name="Adriaenssens E.M."/>
            <person name="Foster-Nyarko E."/>
            <person name="Jarju S."/>
            <person name="Secka A."/>
            <person name="Antonio M."/>
            <person name="Oren A."/>
            <person name="Chaudhuri R.R."/>
            <person name="La Ragione R."/>
            <person name="Hildebrand F."/>
            <person name="Pallen M.J."/>
        </authorList>
    </citation>
    <scope>NUCLEOTIDE SEQUENCE</scope>
    <source>
        <strain evidence="3">CHK157-1446</strain>
    </source>
</reference>
<accession>A0A9D1EP83</accession>
<evidence type="ECO:0000256" key="1">
    <source>
        <dbReference type="SAM" id="MobiDB-lite"/>
    </source>
</evidence>
<evidence type="ECO:0000256" key="2">
    <source>
        <dbReference type="SAM" id="Phobius"/>
    </source>
</evidence>
<dbReference type="AlphaFoldDB" id="A0A9D1EP83"/>
<evidence type="ECO:0000313" key="3">
    <source>
        <dbReference type="EMBL" id="HIS24562.1"/>
    </source>
</evidence>
<sequence length="206" mass="21382">MKSITGAADTARASGVIAKAAVALIVSILVAIGACVPASAIIEYADPITSTDVYVVDVSYSDETGRYLFKCAAQLIGYPNGYTPFTFGIEGENITNADGSAASEDEILAFKTLTISWDGIAMESYPLQLGLVYSAAGSAQTSLTPDEQDELAALFDMSDPTEQAPDSPSGEDTDDADINPPTGIAICTSLTATAAAAVYVIFNRKK</sequence>
<dbReference type="EMBL" id="DVIR01000037">
    <property type="protein sequence ID" value="HIS24562.1"/>
    <property type="molecule type" value="Genomic_DNA"/>
</dbReference>
<feature type="region of interest" description="Disordered" evidence="1">
    <location>
        <begin position="159"/>
        <end position="181"/>
    </location>
</feature>
<organism evidence="3 4">
    <name type="scientific">Candidatus Faeciplasma gallinarum</name>
    <dbReference type="NCBI Taxonomy" id="2840799"/>
    <lineage>
        <taxon>Bacteria</taxon>
        <taxon>Bacillati</taxon>
        <taxon>Bacillota</taxon>
        <taxon>Clostridia</taxon>
        <taxon>Eubacteriales</taxon>
        <taxon>Oscillospiraceae</taxon>
        <taxon>Oscillospiraceae incertae sedis</taxon>
        <taxon>Candidatus Faeciplasma</taxon>
    </lineage>
</organism>
<dbReference type="PROSITE" id="PS51257">
    <property type="entry name" value="PROKAR_LIPOPROTEIN"/>
    <property type="match status" value="1"/>
</dbReference>
<keyword evidence="2" id="KW-0472">Membrane</keyword>
<comment type="caution">
    <text evidence="3">The sequence shown here is derived from an EMBL/GenBank/DDBJ whole genome shotgun (WGS) entry which is preliminary data.</text>
</comment>
<keyword evidence="2" id="KW-1133">Transmembrane helix</keyword>
<feature type="transmembrane region" description="Helical" evidence="2">
    <location>
        <begin position="183"/>
        <end position="202"/>
    </location>
</feature>
<reference evidence="3" key="1">
    <citation type="submission" date="2020-10" db="EMBL/GenBank/DDBJ databases">
        <authorList>
            <person name="Gilroy R."/>
        </authorList>
    </citation>
    <scope>NUCLEOTIDE SEQUENCE</scope>
    <source>
        <strain evidence="3">CHK157-1446</strain>
    </source>
</reference>
<protein>
    <submittedName>
        <fullName evidence="3">Uncharacterized protein</fullName>
    </submittedName>
</protein>
<feature type="transmembrane region" description="Helical" evidence="2">
    <location>
        <begin position="21"/>
        <end position="42"/>
    </location>
</feature>
<name>A0A9D1EP83_9FIRM</name>
<gene>
    <name evidence="3" type="ORF">IAD01_04075</name>
</gene>
<dbReference type="Proteomes" id="UP000823982">
    <property type="component" value="Unassembled WGS sequence"/>
</dbReference>
<proteinExistence type="predicted"/>